<organism evidence="1 2">
    <name type="scientific">Methylobacterium cerastii</name>
    <dbReference type="NCBI Taxonomy" id="932741"/>
    <lineage>
        <taxon>Bacteria</taxon>
        <taxon>Pseudomonadati</taxon>
        <taxon>Pseudomonadota</taxon>
        <taxon>Alphaproteobacteria</taxon>
        <taxon>Hyphomicrobiales</taxon>
        <taxon>Methylobacteriaceae</taxon>
        <taxon>Methylobacterium</taxon>
    </lineage>
</organism>
<accession>A0ABQ4QPJ5</accession>
<reference evidence="1 2" key="1">
    <citation type="journal article" date="2021" name="Front. Microbiol.">
        <title>Comprehensive Comparative Genomics and Phenotyping of Methylobacterium Species.</title>
        <authorList>
            <person name="Alessa O."/>
            <person name="Ogura Y."/>
            <person name="Fujitani Y."/>
            <person name="Takami H."/>
            <person name="Hayashi T."/>
            <person name="Sahin N."/>
            <person name="Tani A."/>
        </authorList>
    </citation>
    <scope>NUCLEOTIDE SEQUENCE [LARGE SCALE GENOMIC DNA]</scope>
    <source>
        <strain evidence="1 2">DSM 23679</strain>
    </source>
</reference>
<protein>
    <submittedName>
        <fullName evidence="1">Uncharacterized protein</fullName>
    </submittedName>
</protein>
<name>A0ABQ4QPJ5_9HYPH</name>
<evidence type="ECO:0000313" key="2">
    <source>
        <dbReference type="Proteomes" id="UP001055117"/>
    </source>
</evidence>
<comment type="caution">
    <text evidence="1">The sequence shown here is derived from an EMBL/GenBank/DDBJ whole genome shotgun (WGS) entry which is preliminary data.</text>
</comment>
<dbReference type="EMBL" id="BPQG01000132">
    <property type="protein sequence ID" value="GJD47221.1"/>
    <property type="molecule type" value="Genomic_DNA"/>
</dbReference>
<gene>
    <name evidence="1" type="ORF">AFCDBAGC_5113</name>
</gene>
<sequence>MSISATPVGFLESTVGFPARIYSHNTAALSRTVIQGFSEERMNQLRHDEENVVGHGRLVVIECHELSVSLEAGVFRLCIRAGAVGPGQLKPSSELGLRSLLQDLDEGGIGASDMVEDAVEEHAQTPCMSRLDQGDEIRIVAEPRIDREWSIVP</sequence>
<dbReference type="Proteomes" id="UP001055117">
    <property type="component" value="Unassembled WGS sequence"/>
</dbReference>
<proteinExistence type="predicted"/>
<evidence type="ECO:0000313" key="1">
    <source>
        <dbReference type="EMBL" id="GJD47221.1"/>
    </source>
</evidence>
<keyword evidence="2" id="KW-1185">Reference proteome</keyword>